<dbReference type="GO" id="GO:0009055">
    <property type="term" value="F:electron transfer activity"/>
    <property type="evidence" value="ECO:0007669"/>
    <property type="project" value="InterPro"/>
</dbReference>
<sequence length="673" mass="74961">MIEVIATSARWIQLVANLTLLGSCVFLTITGAANRAYPAIWIERLERLFPWLAVSIPLGLLIILATTIVQVTGNASSLWGGEAWLGLLKDTQVGQIWILRFTAAILLLFLVLYLCRTTRTKWQYISCAVIATLPLVASSLASHTAAEELSVSSVIPYVLHLILAGVWFGALPAIIFLALDQRTETNLKFGNLEFKILKRFSSIALPTMLLIVLTGLVVADRIFDDFYAALVATTYGWLLSAKIFLLVIILLIAARIRSYWLPLLNCKDNSEVCSGNSGIMKWVRIEFVLALLLLLLATIITNTTPVKHSLIENWPFPFRFSIIATWNQPNVAIQVWTGLAVLVLAAVVLQLGRLRDWGTNRLICIPSLLFIAGCVVTLQPLAIQSYPETYRRPSVPFDATSVAHGATLFAEHCVECHGPQGMGNGIKSRTLSTKLPDLLIEPHTTEHTPGDFYNWLTNGIENTDMPGYAEKLSEEDRWDLVNYIHALSRGYQARILTPEIVPNKAHVKPPVFSYEGNDGSIGTLQDFRGKKTVLLVMFSWPQSIDRIEQLKQFYKQLVEQNIAVLAVPTKDLAAKDMTQLAAELPFPVVAQSAAEIVSSYALSRRTLSHPDIIGRGSTPDHMEFLIDKNGYLRARWIPSLDHSGWSDIAQMKLQISLLNRENMKVPLPEDFVR</sequence>
<dbReference type="PANTHER" id="PTHR34820:SF4">
    <property type="entry name" value="INNER MEMBRANE PROTEIN YEBZ"/>
    <property type="match status" value="1"/>
</dbReference>
<feature type="transmembrane region" description="Helical" evidence="10">
    <location>
        <begin position="235"/>
        <end position="254"/>
    </location>
</feature>
<organism evidence="12 13">
    <name type="scientific">Nitrosomonas supralitoralis</name>
    <dbReference type="NCBI Taxonomy" id="2116706"/>
    <lineage>
        <taxon>Bacteria</taxon>
        <taxon>Pseudomonadati</taxon>
        <taxon>Pseudomonadota</taxon>
        <taxon>Betaproteobacteria</taxon>
        <taxon>Nitrosomonadales</taxon>
        <taxon>Nitrosomonadaceae</taxon>
        <taxon>Nitrosomonas</taxon>
    </lineage>
</organism>
<dbReference type="GO" id="GO:0005886">
    <property type="term" value="C:plasma membrane"/>
    <property type="evidence" value="ECO:0007669"/>
    <property type="project" value="UniProtKB-SubCell"/>
</dbReference>
<gene>
    <name evidence="12" type="ORF">C7H79_16180</name>
</gene>
<dbReference type="InterPro" id="IPR008457">
    <property type="entry name" value="Cu-R_CopD_dom"/>
</dbReference>
<dbReference type="PROSITE" id="PS51007">
    <property type="entry name" value="CYTC"/>
    <property type="match status" value="1"/>
</dbReference>
<feature type="transmembrane region" description="Helical" evidence="10">
    <location>
        <begin position="12"/>
        <end position="37"/>
    </location>
</feature>
<keyword evidence="8 10" id="KW-0472">Membrane</keyword>
<feature type="domain" description="Cytochrome c" evidence="11">
    <location>
        <begin position="400"/>
        <end position="488"/>
    </location>
</feature>
<dbReference type="GO" id="GO:0020037">
    <property type="term" value="F:heme binding"/>
    <property type="evidence" value="ECO:0007669"/>
    <property type="project" value="InterPro"/>
</dbReference>
<dbReference type="EMBL" id="PXXU01000096">
    <property type="protein sequence ID" value="PSJ15958.1"/>
    <property type="molecule type" value="Genomic_DNA"/>
</dbReference>
<protein>
    <submittedName>
        <fullName evidence="12">Cytochrome C</fullName>
    </submittedName>
</protein>
<evidence type="ECO:0000256" key="2">
    <source>
        <dbReference type="ARBA" id="ARBA00022475"/>
    </source>
</evidence>
<keyword evidence="13" id="KW-1185">Reference proteome</keyword>
<dbReference type="InterPro" id="IPR036249">
    <property type="entry name" value="Thioredoxin-like_sf"/>
</dbReference>
<accession>A0A2P7NR86</accession>
<feature type="transmembrane region" description="Helical" evidence="10">
    <location>
        <begin position="331"/>
        <end position="351"/>
    </location>
</feature>
<dbReference type="RefSeq" id="WP_106708290.1">
    <property type="nucleotide sequence ID" value="NZ_PXXU01000096.1"/>
</dbReference>
<dbReference type="AlphaFoldDB" id="A0A2P7NR86"/>
<name>A0A2P7NR86_9PROT</name>
<feature type="transmembrane region" description="Helical" evidence="10">
    <location>
        <begin position="363"/>
        <end position="383"/>
    </location>
</feature>
<dbReference type="InterPro" id="IPR036909">
    <property type="entry name" value="Cyt_c-like_dom_sf"/>
</dbReference>
<evidence type="ECO:0000256" key="10">
    <source>
        <dbReference type="SAM" id="Phobius"/>
    </source>
</evidence>
<feature type="transmembrane region" description="Helical" evidence="10">
    <location>
        <begin position="122"/>
        <end position="142"/>
    </location>
</feature>
<evidence type="ECO:0000256" key="5">
    <source>
        <dbReference type="ARBA" id="ARBA00022723"/>
    </source>
</evidence>
<feature type="transmembrane region" description="Helical" evidence="10">
    <location>
        <begin position="49"/>
        <end position="73"/>
    </location>
</feature>
<feature type="transmembrane region" description="Helical" evidence="10">
    <location>
        <begin position="287"/>
        <end position="311"/>
    </location>
</feature>
<dbReference type="OrthoDB" id="9765171at2"/>
<comment type="subcellular location">
    <subcellularLocation>
        <location evidence="1">Cell membrane</location>
        <topology evidence="1">Multi-pass membrane protein</topology>
    </subcellularLocation>
</comment>
<feature type="transmembrane region" description="Helical" evidence="10">
    <location>
        <begin position="93"/>
        <end position="115"/>
    </location>
</feature>
<dbReference type="GO" id="GO:0046872">
    <property type="term" value="F:metal ion binding"/>
    <property type="evidence" value="ECO:0007669"/>
    <property type="project" value="UniProtKB-KW"/>
</dbReference>
<dbReference type="GO" id="GO:0016491">
    <property type="term" value="F:oxidoreductase activity"/>
    <property type="evidence" value="ECO:0007669"/>
    <property type="project" value="InterPro"/>
</dbReference>
<comment type="caution">
    <text evidence="12">The sequence shown here is derived from an EMBL/GenBank/DDBJ whole genome shotgun (WGS) entry which is preliminary data.</text>
</comment>
<evidence type="ECO:0000313" key="13">
    <source>
        <dbReference type="Proteomes" id="UP000241912"/>
    </source>
</evidence>
<dbReference type="Pfam" id="PF05425">
    <property type="entry name" value="CopD"/>
    <property type="match status" value="1"/>
</dbReference>
<dbReference type="Proteomes" id="UP000241912">
    <property type="component" value="Unassembled WGS sequence"/>
</dbReference>
<keyword evidence="7 9" id="KW-0408">Iron</keyword>
<dbReference type="Pfam" id="PF00578">
    <property type="entry name" value="AhpC-TSA"/>
    <property type="match status" value="1"/>
</dbReference>
<dbReference type="Gene3D" id="3.40.30.10">
    <property type="entry name" value="Glutaredoxin"/>
    <property type="match status" value="1"/>
</dbReference>
<dbReference type="SUPFAM" id="SSF46626">
    <property type="entry name" value="Cytochrome c"/>
    <property type="match status" value="1"/>
</dbReference>
<reference evidence="12 13" key="1">
    <citation type="submission" date="2018-03" db="EMBL/GenBank/DDBJ databases">
        <title>Draft genome of Nitrosomonas supralitoralis APG5.</title>
        <authorList>
            <person name="Urakawa H."/>
            <person name="Lopez J.V."/>
        </authorList>
    </citation>
    <scope>NUCLEOTIDE SEQUENCE [LARGE SCALE GENOMIC DNA]</scope>
    <source>
        <strain evidence="12 13">APG5</strain>
    </source>
</reference>
<dbReference type="Gene3D" id="1.10.760.10">
    <property type="entry name" value="Cytochrome c-like domain"/>
    <property type="match status" value="1"/>
</dbReference>
<keyword evidence="3 9" id="KW-0349">Heme</keyword>
<evidence type="ECO:0000256" key="3">
    <source>
        <dbReference type="ARBA" id="ARBA00022617"/>
    </source>
</evidence>
<dbReference type="InterPro" id="IPR000866">
    <property type="entry name" value="AhpC/TSA"/>
</dbReference>
<evidence type="ECO:0000256" key="6">
    <source>
        <dbReference type="ARBA" id="ARBA00022989"/>
    </source>
</evidence>
<keyword evidence="5 9" id="KW-0479">Metal-binding</keyword>
<dbReference type="InterPro" id="IPR009056">
    <property type="entry name" value="Cyt_c-like_dom"/>
</dbReference>
<evidence type="ECO:0000256" key="8">
    <source>
        <dbReference type="ARBA" id="ARBA00023136"/>
    </source>
</evidence>
<dbReference type="GO" id="GO:0006825">
    <property type="term" value="P:copper ion transport"/>
    <property type="evidence" value="ECO:0007669"/>
    <property type="project" value="InterPro"/>
</dbReference>
<dbReference type="InterPro" id="IPR032694">
    <property type="entry name" value="CopC/D"/>
</dbReference>
<dbReference type="GO" id="GO:0016209">
    <property type="term" value="F:antioxidant activity"/>
    <property type="evidence" value="ECO:0007669"/>
    <property type="project" value="InterPro"/>
</dbReference>
<evidence type="ECO:0000256" key="1">
    <source>
        <dbReference type="ARBA" id="ARBA00004651"/>
    </source>
</evidence>
<evidence type="ECO:0000259" key="11">
    <source>
        <dbReference type="PROSITE" id="PS51007"/>
    </source>
</evidence>
<evidence type="ECO:0000256" key="7">
    <source>
        <dbReference type="ARBA" id="ARBA00023004"/>
    </source>
</evidence>
<dbReference type="SUPFAM" id="SSF52833">
    <property type="entry name" value="Thioredoxin-like"/>
    <property type="match status" value="1"/>
</dbReference>
<evidence type="ECO:0000256" key="9">
    <source>
        <dbReference type="PROSITE-ProRule" id="PRU00433"/>
    </source>
</evidence>
<evidence type="ECO:0000313" key="12">
    <source>
        <dbReference type="EMBL" id="PSJ15958.1"/>
    </source>
</evidence>
<keyword evidence="6 10" id="KW-1133">Transmembrane helix</keyword>
<keyword evidence="2" id="KW-1003">Cell membrane</keyword>
<dbReference type="PANTHER" id="PTHR34820">
    <property type="entry name" value="INNER MEMBRANE PROTEIN YEBZ"/>
    <property type="match status" value="1"/>
</dbReference>
<proteinExistence type="predicted"/>
<feature type="transmembrane region" description="Helical" evidence="10">
    <location>
        <begin position="154"/>
        <end position="179"/>
    </location>
</feature>
<evidence type="ECO:0000256" key="4">
    <source>
        <dbReference type="ARBA" id="ARBA00022692"/>
    </source>
</evidence>
<keyword evidence="4 10" id="KW-0812">Transmembrane</keyword>
<feature type="transmembrane region" description="Helical" evidence="10">
    <location>
        <begin position="200"/>
        <end position="223"/>
    </location>
</feature>
<dbReference type="Pfam" id="PF00034">
    <property type="entry name" value="Cytochrom_C"/>
    <property type="match status" value="1"/>
</dbReference>